<dbReference type="Proteomes" id="UP001454086">
    <property type="component" value="Unassembled WGS sequence"/>
</dbReference>
<evidence type="ECO:0000313" key="2">
    <source>
        <dbReference type="Proteomes" id="UP001454086"/>
    </source>
</evidence>
<sequence>MLPKTGDILESDFEVREIPSKAFRMNDDTLSGYVDGRDAVQQAVHCILNTERYDWLIYDWNYGVELRGLFGKPMGLVKSKIKKRIKEALMQDDRIQGVDAFSFEGAGRKLSVTFTVHTRYGDIGATKEVDV</sequence>
<evidence type="ECO:0000313" key="1">
    <source>
        <dbReference type="EMBL" id="MEQ2424356.1"/>
    </source>
</evidence>
<organism evidence="1 2">
    <name type="scientific">Enterocloster hominis</name>
    <name type="common">ex Hitch et al. 2024</name>
    <dbReference type="NCBI Taxonomy" id="1917870"/>
    <lineage>
        <taxon>Bacteria</taxon>
        <taxon>Bacillati</taxon>
        <taxon>Bacillota</taxon>
        <taxon>Clostridia</taxon>
        <taxon>Lachnospirales</taxon>
        <taxon>Lachnospiraceae</taxon>
        <taxon>Enterocloster</taxon>
    </lineage>
</organism>
<name>A0ABV1D1T7_9FIRM</name>
<protein>
    <submittedName>
        <fullName evidence="1">DUF2634 domain-containing protein</fullName>
    </submittedName>
</protein>
<dbReference type="EMBL" id="JBBMFM010000012">
    <property type="protein sequence ID" value="MEQ2424356.1"/>
    <property type="molecule type" value="Genomic_DNA"/>
</dbReference>
<accession>A0ABV1D1T7</accession>
<dbReference type="InterPro" id="IPR020288">
    <property type="entry name" value="Sheath_initiator"/>
</dbReference>
<comment type="caution">
    <text evidence="1">The sequence shown here is derived from an EMBL/GenBank/DDBJ whole genome shotgun (WGS) entry which is preliminary data.</text>
</comment>
<proteinExistence type="predicted"/>
<dbReference type="Pfam" id="PF10934">
    <property type="entry name" value="Sheath_initiator"/>
    <property type="match status" value="1"/>
</dbReference>
<dbReference type="RefSeq" id="WP_025483596.1">
    <property type="nucleotide sequence ID" value="NZ_JBBMFM010000012.1"/>
</dbReference>
<keyword evidence="2" id="KW-1185">Reference proteome</keyword>
<dbReference type="SUPFAM" id="SSF160719">
    <property type="entry name" value="gpW/gp25-like"/>
    <property type="match status" value="1"/>
</dbReference>
<reference evidence="1 2" key="1">
    <citation type="submission" date="2024-03" db="EMBL/GenBank/DDBJ databases">
        <title>Human intestinal bacterial collection.</title>
        <authorList>
            <person name="Pauvert C."/>
            <person name="Hitch T.C.A."/>
            <person name="Clavel T."/>
        </authorList>
    </citation>
    <scope>NUCLEOTIDE SEQUENCE [LARGE SCALE GENOMIC DNA]</scope>
    <source>
        <strain evidence="1 2">CLA-SR-H021</strain>
    </source>
</reference>
<dbReference type="Gene3D" id="3.10.450.40">
    <property type="match status" value="1"/>
</dbReference>
<gene>
    <name evidence="1" type="ORF">WMQ36_05165</name>
</gene>